<dbReference type="InterPro" id="IPR051788">
    <property type="entry name" value="MFS_Transporter"/>
</dbReference>
<gene>
    <name evidence="7" type="ORF">CPE01_22600</name>
</gene>
<reference evidence="7 8" key="1">
    <citation type="submission" date="2019-07" db="EMBL/GenBank/DDBJ databases">
        <title>Whole genome shotgun sequence of Cellulomonas persica NBRC 101101.</title>
        <authorList>
            <person name="Hosoyama A."/>
            <person name="Uohara A."/>
            <person name="Ohji S."/>
            <person name="Ichikawa N."/>
        </authorList>
    </citation>
    <scope>NUCLEOTIDE SEQUENCE [LARGE SCALE GENOMIC DNA]</scope>
    <source>
        <strain evidence="7 8">NBRC 101101</strain>
    </source>
</reference>
<feature type="transmembrane region" description="Helical" evidence="6">
    <location>
        <begin position="398"/>
        <end position="417"/>
    </location>
</feature>
<dbReference type="GO" id="GO:0022857">
    <property type="term" value="F:transmembrane transporter activity"/>
    <property type="evidence" value="ECO:0007669"/>
    <property type="project" value="InterPro"/>
</dbReference>
<protein>
    <submittedName>
        <fullName evidence="7">MFS transporter</fullName>
    </submittedName>
</protein>
<proteinExistence type="predicted"/>
<dbReference type="InterPro" id="IPR036259">
    <property type="entry name" value="MFS_trans_sf"/>
</dbReference>
<feature type="transmembrane region" description="Helical" evidence="6">
    <location>
        <begin position="276"/>
        <end position="297"/>
    </location>
</feature>
<dbReference type="SUPFAM" id="SSF103473">
    <property type="entry name" value="MFS general substrate transporter"/>
    <property type="match status" value="1"/>
</dbReference>
<dbReference type="PANTHER" id="PTHR23514">
    <property type="entry name" value="BYPASS OF STOP CODON PROTEIN 6"/>
    <property type="match status" value="1"/>
</dbReference>
<evidence type="ECO:0000256" key="5">
    <source>
        <dbReference type="SAM" id="MobiDB-lite"/>
    </source>
</evidence>
<dbReference type="Gene3D" id="1.20.1250.20">
    <property type="entry name" value="MFS general substrate transporter like domains"/>
    <property type="match status" value="1"/>
</dbReference>
<dbReference type="RefSeq" id="WP_146806777.1">
    <property type="nucleotide sequence ID" value="NZ_BJUA01000010.1"/>
</dbReference>
<dbReference type="Pfam" id="PF07690">
    <property type="entry name" value="MFS_1"/>
    <property type="match status" value="1"/>
</dbReference>
<keyword evidence="3 6" id="KW-1133">Transmembrane helix</keyword>
<feature type="compositionally biased region" description="Low complexity" evidence="5">
    <location>
        <begin position="207"/>
        <end position="219"/>
    </location>
</feature>
<feature type="transmembrane region" description="Helical" evidence="6">
    <location>
        <begin position="138"/>
        <end position="158"/>
    </location>
</feature>
<evidence type="ECO:0000313" key="7">
    <source>
        <dbReference type="EMBL" id="GEK18527.1"/>
    </source>
</evidence>
<feature type="transmembrane region" description="Helical" evidence="6">
    <location>
        <begin position="234"/>
        <end position="256"/>
    </location>
</feature>
<evidence type="ECO:0000256" key="4">
    <source>
        <dbReference type="ARBA" id="ARBA00023136"/>
    </source>
</evidence>
<evidence type="ECO:0000256" key="2">
    <source>
        <dbReference type="ARBA" id="ARBA00022692"/>
    </source>
</evidence>
<dbReference type="OrthoDB" id="151222at2"/>
<sequence>MSGLSGRARRAGTLAFAAQGYVLTTILASLPVVRDRYGISEDDLTFAVLGVLLAAVAGSAVADRLTRRAGGSRVALAAGLLGIAATIPLVALAPTFPVAIAAFALYGVALGMVDAGTNMQGVAVQRAAGRPLMSSFHAGWSVGAVVGALVCSATVMWLPYDPVMLVFLPGVLVAAGAGWLQLRDGQRSDAVVVQELLVLPAPDAAGPGDARAAQAAAPTGPGGGEDGDDERAPVAAAIPWGPLVVLGVCLLAFYAADNAAQTWGSLYVESTLDAAAWLGPLTLAAYLVTALVPRLLGDGAVRRWGRVRVVRAASLIAAAGLGLVVAAPGAGLALVGFAVAGAGLGLGAPLCFSAAGALDPDNADAVVARLNVFNYGGTLLGAVLVGIVSGFSSLRVGFLLPIALVLVITALSGRFAAHDEAEAARRDKELVA</sequence>
<dbReference type="EMBL" id="BJUA01000010">
    <property type="protein sequence ID" value="GEK18527.1"/>
    <property type="molecule type" value="Genomic_DNA"/>
</dbReference>
<dbReference type="PANTHER" id="PTHR23514:SF13">
    <property type="entry name" value="INNER MEMBRANE PROTEIN YBJJ"/>
    <property type="match status" value="1"/>
</dbReference>
<keyword evidence="4 6" id="KW-0472">Membrane</keyword>
<evidence type="ECO:0000256" key="6">
    <source>
        <dbReference type="SAM" id="Phobius"/>
    </source>
</evidence>
<dbReference type="InterPro" id="IPR011701">
    <property type="entry name" value="MFS"/>
</dbReference>
<evidence type="ECO:0000256" key="1">
    <source>
        <dbReference type="ARBA" id="ARBA00004141"/>
    </source>
</evidence>
<evidence type="ECO:0000313" key="8">
    <source>
        <dbReference type="Proteomes" id="UP000321386"/>
    </source>
</evidence>
<feature type="transmembrane region" description="Helical" evidence="6">
    <location>
        <begin position="164"/>
        <end position="182"/>
    </location>
</feature>
<comment type="caution">
    <text evidence="7">The sequence shown here is derived from an EMBL/GenBank/DDBJ whole genome shotgun (WGS) entry which is preliminary data.</text>
</comment>
<feature type="transmembrane region" description="Helical" evidence="6">
    <location>
        <begin position="370"/>
        <end position="392"/>
    </location>
</feature>
<name>A0A510UV18_9CELL</name>
<evidence type="ECO:0000256" key="3">
    <source>
        <dbReference type="ARBA" id="ARBA00022989"/>
    </source>
</evidence>
<organism evidence="7 8">
    <name type="scientific">Cellulomonas persica</name>
    <dbReference type="NCBI Taxonomy" id="76861"/>
    <lineage>
        <taxon>Bacteria</taxon>
        <taxon>Bacillati</taxon>
        <taxon>Actinomycetota</taxon>
        <taxon>Actinomycetes</taxon>
        <taxon>Micrococcales</taxon>
        <taxon>Cellulomonadaceae</taxon>
        <taxon>Cellulomonas</taxon>
    </lineage>
</organism>
<feature type="transmembrane region" description="Helical" evidence="6">
    <location>
        <begin position="12"/>
        <end position="32"/>
    </location>
</feature>
<feature type="transmembrane region" description="Helical" evidence="6">
    <location>
        <begin position="309"/>
        <end position="327"/>
    </location>
</feature>
<dbReference type="AlphaFoldDB" id="A0A510UV18"/>
<dbReference type="GO" id="GO:0016020">
    <property type="term" value="C:membrane"/>
    <property type="evidence" value="ECO:0007669"/>
    <property type="project" value="UniProtKB-SubCell"/>
</dbReference>
<dbReference type="Proteomes" id="UP000321386">
    <property type="component" value="Unassembled WGS sequence"/>
</dbReference>
<keyword evidence="2 6" id="KW-0812">Transmembrane</keyword>
<comment type="subcellular location">
    <subcellularLocation>
        <location evidence="1">Membrane</location>
        <topology evidence="1">Multi-pass membrane protein</topology>
    </subcellularLocation>
</comment>
<feature type="transmembrane region" description="Helical" evidence="6">
    <location>
        <begin position="98"/>
        <end position="117"/>
    </location>
</feature>
<feature type="transmembrane region" description="Helical" evidence="6">
    <location>
        <begin position="74"/>
        <end position="92"/>
    </location>
</feature>
<accession>A0A510UV18</accession>
<feature type="region of interest" description="Disordered" evidence="5">
    <location>
        <begin position="207"/>
        <end position="230"/>
    </location>
</feature>
<keyword evidence="8" id="KW-1185">Reference proteome</keyword>
<feature type="transmembrane region" description="Helical" evidence="6">
    <location>
        <begin position="333"/>
        <end position="358"/>
    </location>
</feature>
<feature type="transmembrane region" description="Helical" evidence="6">
    <location>
        <begin position="44"/>
        <end position="62"/>
    </location>
</feature>